<sequence>MFLHLASSLKLFGQGWEAQVDFQFVHTQPLGKSIAWRERLLQPASERPSKQHHTGLDSRPAAHASGWTGRVDPAWKDAPSVRASSGA</sequence>
<accession>A0AAW1QDP7</accession>
<dbReference type="AlphaFoldDB" id="A0AAW1QDP7"/>
<name>A0AAW1QDP7_9CHLO</name>
<dbReference type="Proteomes" id="UP001438707">
    <property type="component" value="Unassembled WGS sequence"/>
</dbReference>
<evidence type="ECO:0000313" key="3">
    <source>
        <dbReference type="Proteomes" id="UP001438707"/>
    </source>
</evidence>
<keyword evidence="3" id="KW-1185">Reference proteome</keyword>
<protein>
    <submittedName>
        <fullName evidence="2">Uncharacterized protein</fullName>
    </submittedName>
</protein>
<feature type="region of interest" description="Disordered" evidence="1">
    <location>
        <begin position="43"/>
        <end position="87"/>
    </location>
</feature>
<dbReference type="EMBL" id="JALJOS010000046">
    <property type="protein sequence ID" value="KAK9819521.1"/>
    <property type="molecule type" value="Genomic_DNA"/>
</dbReference>
<evidence type="ECO:0000313" key="2">
    <source>
        <dbReference type="EMBL" id="KAK9819521.1"/>
    </source>
</evidence>
<comment type="caution">
    <text evidence="2">The sequence shown here is derived from an EMBL/GenBank/DDBJ whole genome shotgun (WGS) entry which is preliminary data.</text>
</comment>
<proteinExistence type="predicted"/>
<gene>
    <name evidence="2" type="ORF">WJX74_004130</name>
</gene>
<evidence type="ECO:0000256" key="1">
    <source>
        <dbReference type="SAM" id="MobiDB-lite"/>
    </source>
</evidence>
<organism evidence="2 3">
    <name type="scientific">Apatococcus lobatus</name>
    <dbReference type="NCBI Taxonomy" id="904363"/>
    <lineage>
        <taxon>Eukaryota</taxon>
        <taxon>Viridiplantae</taxon>
        <taxon>Chlorophyta</taxon>
        <taxon>core chlorophytes</taxon>
        <taxon>Trebouxiophyceae</taxon>
        <taxon>Chlorellales</taxon>
        <taxon>Chlorellaceae</taxon>
        <taxon>Apatococcus</taxon>
    </lineage>
</organism>
<reference evidence="2 3" key="1">
    <citation type="journal article" date="2024" name="Nat. Commun.">
        <title>Phylogenomics reveals the evolutionary origins of lichenization in chlorophyte algae.</title>
        <authorList>
            <person name="Puginier C."/>
            <person name="Libourel C."/>
            <person name="Otte J."/>
            <person name="Skaloud P."/>
            <person name="Haon M."/>
            <person name="Grisel S."/>
            <person name="Petersen M."/>
            <person name="Berrin J.G."/>
            <person name="Delaux P.M."/>
            <person name="Dal Grande F."/>
            <person name="Keller J."/>
        </authorList>
    </citation>
    <scope>NUCLEOTIDE SEQUENCE [LARGE SCALE GENOMIC DNA]</scope>
    <source>
        <strain evidence="2 3">SAG 2145</strain>
    </source>
</reference>